<dbReference type="InterPro" id="IPR014729">
    <property type="entry name" value="Rossmann-like_a/b/a_fold"/>
</dbReference>
<dbReference type="Pfam" id="PF00579">
    <property type="entry name" value="tRNA-synt_1b"/>
    <property type="match status" value="1"/>
</dbReference>
<dbReference type="InterPro" id="IPR024088">
    <property type="entry name" value="Tyr-tRNA-ligase_bac-type"/>
</dbReference>
<dbReference type="GO" id="GO:0004831">
    <property type="term" value="F:tyrosine-tRNA ligase activity"/>
    <property type="evidence" value="ECO:0007669"/>
    <property type="project" value="UniProtKB-UniRule"/>
</dbReference>
<dbReference type="CDD" id="cd00165">
    <property type="entry name" value="S4"/>
    <property type="match status" value="1"/>
</dbReference>
<name>A0A2X1KS45_ECOLX</name>
<evidence type="ECO:0000256" key="11">
    <source>
        <dbReference type="RuleBase" id="RU363036"/>
    </source>
</evidence>
<comment type="similarity">
    <text evidence="11">Belongs to the class-I aminoacyl-tRNA synthetase family.</text>
</comment>
<evidence type="ECO:0000256" key="9">
    <source>
        <dbReference type="NCBIfam" id="TIGR00234"/>
    </source>
</evidence>
<proteinExistence type="inferred from homology"/>
<dbReference type="PANTHER" id="PTHR11766:SF0">
    <property type="entry name" value="TYROSINE--TRNA LIGASE, MITOCHONDRIAL"/>
    <property type="match status" value="1"/>
</dbReference>
<gene>
    <name evidence="13" type="primary">tyrS_3</name>
    <name evidence="13" type="ORF">NCTC11126_05603</name>
</gene>
<keyword evidence="7 11" id="KW-0030">Aminoacyl-tRNA synthetase</keyword>
<keyword evidence="3 11" id="KW-0547">Nucleotide-binding</keyword>
<keyword evidence="2 11" id="KW-0436">Ligase</keyword>
<dbReference type="InterPro" id="IPR002305">
    <property type="entry name" value="aa-tRNA-synth_Ic"/>
</dbReference>
<dbReference type="NCBIfam" id="TIGR00234">
    <property type="entry name" value="tyrS"/>
    <property type="match status" value="1"/>
</dbReference>
<evidence type="ECO:0000256" key="10">
    <source>
        <dbReference type="PROSITE-ProRule" id="PRU00182"/>
    </source>
</evidence>
<dbReference type="InterPro" id="IPR002307">
    <property type="entry name" value="Tyr-tRNA-ligase"/>
</dbReference>
<accession>A0A2X1KS45</accession>
<dbReference type="AlphaFoldDB" id="A0A2X1KS45"/>
<sequence>MKIRGFRSLSFSYNLLQGYDFACLNKQYGVVLQIGGSDQWGNITSGIDLTRRLHQNQVFGLTVPLITKADGTKFGKTEGGAVWLDPKKTSPYKFYQFWINTADADVYRFLKFFTFMSIEEINALEEEDKNSGKAPRAQYVLAEQVTRLVHGEEGLQAAKRITECLFSGSLSALSEADFEQLAQDGVPMVEMEKGADLMQALVDSELQPSRGQARKTIASNAITINGEKQSDPEYFFKEEDRLFGRFTLLRRGKKNYCLICWK</sequence>
<evidence type="ECO:0000256" key="8">
    <source>
        <dbReference type="ARBA" id="ARBA00048248"/>
    </source>
</evidence>
<protein>
    <recommendedName>
        <fullName evidence="1 9">Tyrosine--tRNA ligase</fullName>
        <ecNumber evidence="1 9">6.1.1.1</ecNumber>
    </recommendedName>
</protein>
<evidence type="ECO:0000256" key="1">
    <source>
        <dbReference type="ARBA" id="ARBA00013160"/>
    </source>
</evidence>
<evidence type="ECO:0000256" key="3">
    <source>
        <dbReference type="ARBA" id="ARBA00022741"/>
    </source>
</evidence>
<organism evidence="13 14">
    <name type="scientific">Escherichia coli</name>
    <dbReference type="NCBI Taxonomy" id="562"/>
    <lineage>
        <taxon>Bacteria</taxon>
        <taxon>Pseudomonadati</taxon>
        <taxon>Pseudomonadota</taxon>
        <taxon>Gammaproteobacteria</taxon>
        <taxon>Enterobacterales</taxon>
        <taxon>Enterobacteriaceae</taxon>
        <taxon>Escherichia</taxon>
    </lineage>
</organism>
<dbReference type="SMART" id="SM00363">
    <property type="entry name" value="S4"/>
    <property type="match status" value="1"/>
</dbReference>
<dbReference type="GO" id="GO:0003723">
    <property type="term" value="F:RNA binding"/>
    <property type="evidence" value="ECO:0007669"/>
    <property type="project" value="UniProtKB-KW"/>
</dbReference>
<evidence type="ECO:0000313" key="14">
    <source>
        <dbReference type="Proteomes" id="UP000250561"/>
    </source>
</evidence>
<dbReference type="PANTHER" id="PTHR11766">
    <property type="entry name" value="TYROSYL-TRNA SYNTHETASE"/>
    <property type="match status" value="1"/>
</dbReference>
<evidence type="ECO:0000256" key="2">
    <source>
        <dbReference type="ARBA" id="ARBA00022598"/>
    </source>
</evidence>
<dbReference type="FunFam" id="3.10.290.10:FF:000007">
    <property type="entry name" value="Tyrosine--tRNA ligase"/>
    <property type="match status" value="1"/>
</dbReference>
<dbReference type="Gene3D" id="3.40.50.620">
    <property type="entry name" value="HUPs"/>
    <property type="match status" value="1"/>
</dbReference>
<evidence type="ECO:0000256" key="4">
    <source>
        <dbReference type="ARBA" id="ARBA00022840"/>
    </source>
</evidence>
<keyword evidence="6 11" id="KW-0648">Protein biosynthesis</keyword>
<comment type="catalytic activity">
    <reaction evidence="8">
        <text>tRNA(Tyr) + L-tyrosine + ATP = L-tyrosyl-tRNA(Tyr) + AMP + diphosphate + H(+)</text>
        <dbReference type="Rhea" id="RHEA:10220"/>
        <dbReference type="Rhea" id="RHEA-COMP:9706"/>
        <dbReference type="Rhea" id="RHEA-COMP:9707"/>
        <dbReference type="ChEBI" id="CHEBI:15378"/>
        <dbReference type="ChEBI" id="CHEBI:30616"/>
        <dbReference type="ChEBI" id="CHEBI:33019"/>
        <dbReference type="ChEBI" id="CHEBI:58315"/>
        <dbReference type="ChEBI" id="CHEBI:78442"/>
        <dbReference type="ChEBI" id="CHEBI:78536"/>
        <dbReference type="ChEBI" id="CHEBI:456215"/>
        <dbReference type="EC" id="6.1.1.1"/>
    </reaction>
</comment>
<keyword evidence="4 11" id="KW-0067">ATP-binding</keyword>
<dbReference type="GO" id="GO:0005524">
    <property type="term" value="F:ATP binding"/>
    <property type="evidence" value="ECO:0007669"/>
    <property type="project" value="UniProtKB-KW"/>
</dbReference>
<feature type="domain" description="RNA-binding S4" evidence="12">
    <location>
        <begin position="196"/>
        <end position="257"/>
    </location>
</feature>
<dbReference type="Gene3D" id="1.10.240.10">
    <property type="entry name" value="Tyrosyl-Transfer RNA Synthetase"/>
    <property type="match status" value="1"/>
</dbReference>
<dbReference type="InterPro" id="IPR002942">
    <property type="entry name" value="S4_RNA-bd"/>
</dbReference>
<dbReference type="EC" id="6.1.1.1" evidence="1 9"/>
<evidence type="ECO:0000256" key="7">
    <source>
        <dbReference type="ARBA" id="ARBA00023146"/>
    </source>
</evidence>
<evidence type="ECO:0000259" key="12">
    <source>
        <dbReference type="SMART" id="SM00363"/>
    </source>
</evidence>
<dbReference type="SUPFAM" id="SSF52374">
    <property type="entry name" value="Nucleotidylyl transferase"/>
    <property type="match status" value="1"/>
</dbReference>
<dbReference type="EMBL" id="UARS01000016">
    <property type="protein sequence ID" value="SPW57624.1"/>
    <property type="molecule type" value="Genomic_DNA"/>
</dbReference>
<keyword evidence="5 10" id="KW-0694">RNA-binding</keyword>
<dbReference type="Pfam" id="PF22421">
    <property type="entry name" value="SYY_C-terminal"/>
    <property type="match status" value="1"/>
</dbReference>
<dbReference type="InterPro" id="IPR036986">
    <property type="entry name" value="S4_RNA-bd_sf"/>
</dbReference>
<dbReference type="InterPro" id="IPR054608">
    <property type="entry name" value="SYY-like_C"/>
</dbReference>
<evidence type="ECO:0000256" key="5">
    <source>
        <dbReference type="ARBA" id="ARBA00022884"/>
    </source>
</evidence>
<dbReference type="SUPFAM" id="SSF55174">
    <property type="entry name" value="Alpha-L RNA-binding motif"/>
    <property type="match status" value="1"/>
</dbReference>
<reference evidence="13 14" key="1">
    <citation type="submission" date="2018-06" db="EMBL/GenBank/DDBJ databases">
        <authorList>
            <consortium name="Pathogen Informatics"/>
            <person name="Doyle S."/>
        </authorList>
    </citation>
    <scope>NUCLEOTIDE SEQUENCE [LARGE SCALE GENOMIC DNA]</scope>
    <source>
        <strain evidence="13 14">NCTC11126</strain>
    </source>
</reference>
<dbReference type="GO" id="GO:0005829">
    <property type="term" value="C:cytosol"/>
    <property type="evidence" value="ECO:0007669"/>
    <property type="project" value="TreeGrafter"/>
</dbReference>
<dbReference type="PRINTS" id="PR01040">
    <property type="entry name" value="TRNASYNTHTYR"/>
</dbReference>
<dbReference type="Gene3D" id="3.10.290.10">
    <property type="entry name" value="RNA-binding S4 domain"/>
    <property type="match status" value="1"/>
</dbReference>
<dbReference type="PROSITE" id="PS50889">
    <property type="entry name" value="S4"/>
    <property type="match status" value="1"/>
</dbReference>
<evidence type="ECO:0000256" key="6">
    <source>
        <dbReference type="ARBA" id="ARBA00022917"/>
    </source>
</evidence>
<evidence type="ECO:0000313" key="13">
    <source>
        <dbReference type="EMBL" id="SPW57624.1"/>
    </source>
</evidence>
<dbReference type="Proteomes" id="UP000250561">
    <property type="component" value="Unassembled WGS sequence"/>
</dbReference>
<dbReference type="FunFam" id="1.10.240.10:FF:000001">
    <property type="entry name" value="Tyrosine--tRNA ligase"/>
    <property type="match status" value="1"/>
</dbReference>
<dbReference type="GO" id="GO:0006437">
    <property type="term" value="P:tyrosyl-tRNA aminoacylation"/>
    <property type="evidence" value="ECO:0007669"/>
    <property type="project" value="UniProtKB-UniRule"/>
</dbReference>